<dbReference type="RefSeq" id="WP_006674090.1">
    <property type="nucleotide sequence ID" value="NZ_AOMA01000167.1"/>
</dbReference>
<gene>
    <name evidence="1" type="ORF">C446_16020</name>
</gene>
<reference evidence="1 2" key="1">
    <citation type="journal article" date="2014" name="PLoS Genet.">
        <title>Phylogenetically driven sequencing of extremely halophilic archaea reveals strategies for static and dynamic osmo-response.</title>
        <authorList>
            <person name="Becker E.A."/>
            <person name="Seitzer P.M."/>
            <person name="Tritt A."/>
            <person name="Larsen D."/>
            <person name="Krusor M."/>
            <person name="Yao A.I."/>
            <person name="Wu D."/>
            <person name="Madern D."/>
            <person name="Eisen J.A."/>
            <person name="Darling A.E."/>
            <person name="Facciotti M.T."/>
        </authorList>
    </citation>
    <scope>NUCLEOTIDE SEQUENCE [LARGE SCALE GENOMIC DNA]</scope>
    <source>
        <strain evidence="1 2">JCM 10879</strain>
    </source>
</reference>
<dbReference type="Proteomes" id="UP000011607">
    <property type="component" value="Unassembled WGS sequence"/>
</dbReference>
<dbReference type="eggNOG" id="arCOG10719">
    <property type="taxonomic scope" value="Archaea"/>
</dbReference>
<evidence type="ECO:0000313" key="1">
    <source>
        <dbReference type="EMBL" id="EMA31062.1"/>
    </source>
</evidence>
<keyword evidence="2" id="KW-1185">Reference proteome</keyword>
<name>M0LBY4_9EURY</name>
<organism evidence="1 2">
    <name type="scientific">Halobiforma nitratireducens JCM 10879</name>
    <dbReference type="NCBI Taxonomy" id="1227454"/>
    <lineage>
        <taxon>Archaea</taxon>
        <taxon>Methanobacteriati</taxon>
        <taxon>Methanobacteriota</taxon>
        <taxon>Stenosarchaea group</taxon>
        <taxon>Halobacteria</taxon>
        <taxon>Halobacteriales</taxon>
        <taxon>Natrialbaceae</taxon>
        <taxon>Halobiforma</taxon>
    </lineage>
</organism>
<dbReference type="EMBL" id="AOMA01000167">
    <property type="protein sequence ID" value="EMA31062.1"/>
    <property type="molecule type" value="Genomic_DNA"/>
</dbReference>
<protein>
    <submittedName>
        <fullName evidence="1">Uncharacterized protein</fullName>
    </submittedName>
</protein>
<comment type="caution">
    <text evidence="1">The sequence shown here is derived from an EMBL/GenBank/DDBJ whole genome shotgun (WGS) entry which is preliminary data.</text>
</comment>
<dbReference type="STRING" id="1227454.C446_16020"/>
<dbReference type="AlphaFoldDB" id="M0LBY4"/>
<sequence>MSTHFQTAVKKRVSHTHRRDAIDRLIERGERTNLALLVRTSGLDGEFRRYALNGLAECNGREQLEELADNTTIEPSLRRRADDLR</sequence>
<evidence type="ECO:0000313" key="2">
    <source>
        <dbReference type="Proteomes" id="UP000011607"/>
    </source>
</evidence>
<proteinExistence type="predicted"/>
<dbReference type="OrthoDB" id="199024at2157"/>
<accession>M0LBY4</accession>